<evidence type="ECO:0000256" key="1">
    <source>
        <dbReference type="ARBA" id="ARBA00004442"/>
    </source>
</evidence>
<dbReference type="PROSITE" id="PS51257">
    <property type="entry name" value="PROKAR_LIPOPROTEIN"/>
    <property type="match status" value="1"/>
</dbReference>
<sequence length="504" mass="55438">MRTTLNIRSILLSLLTLTAVSCSDDFLNVPVQGGENTSADPNLALKLVTGVYNGLLLGDSWGDNGDVHGFAFITVTNIISDDADKGSTAGDQLVPIGDIDDFNTTSTNKFAETLWSGHYSAIGNANQALKGLKTASLDAATIEQLEAQVKFLRGYLYFNLVRMYGGVPLVYRVPNDAEDANSDPAFKSRASVDVVYDSIKADLQFAADHLPLKVTASGLVTKGSAQAMLAKVYMYRKDWDKVWELTNEVMTSGKYALLDDYAEIWRQSGDNSAESIFEIETGVFNNSYLRVDNYTVCQGPRIGGAGGWNDLGWGFNNPSSNLVNAYEPGDVRKDATIIFIDNSGTHKGTVLWDGFRIPSADSVQNQYYNYKAYTSTLRESFIQPADKDRPKNIRILRYADVLLMNAEAAVHLGKDAATPLNLVRKRAKLPDIGAPTEADIWKERRVELAMEHDRFWDLVRQGRAAQVMHAVGKTNFVEGKNELLPIPNSQILLSGGALEQNFGY</sequence>
<evidence type="ECO:0000256" key="3">
    <source>
        <dbReference type="ARBA" id="ARBA00022729"/>
    </source>
</evidence>
<keyword evidence="3 6" id="KW-0732">Signal</keyword>
<feature type="chain" id="PRO_5017414162" evidence="6">
    <location>
        <begin position="24"/>
        <end position="504"/>
    </location>
</feature>
<protein>
    <submittedName>
        <fullName evidence="9">RagB/SusD family nutrient uptake outer membrane protein</fullName>
    </submittedName>
</protein>
<keyword evidence="10" id="KW-1185">Reference proteome</keyword>
<dbReference type="AlphaFoldDB" id="A0A385SZY0"/>
<dbReference type="CDD" id="cd08977">
    <property type="entry name" value="SusD"/>
    <property type="match status" value="1"/>
</dbReference>
<dbReference type="Pfam" id="PF07980">
    <property type="entry name" value="SusD_RagB"/>
    <property type="match status" value="1"/>
</dbReference>
<evidence type="ECO:0000256" key="6">
    <source>
        <dbReference type="SAM" id="SignalP"/>
    </source>
</evidence>
<evidence type="ECO:0000313" key="9">
    <source>
        <dbReference type="EMBL" id="AYB35665.1"/>
    </source>
</evidence>
<dbReference type="SUPFAM" id="SSF48452">
    <property type="entry name" value="TPR-like"/>
    <property type="match status" value="1"/>
</dbReference>
<keyword evidence="5" id="KW-0998">Cell outer membrane</keyword>
<evidence type="ECO:0000256" key="5">
    <source>
        <dbReference type="ARBA" id="ARBA00023237"/>
    </source>
</evidence>
<evidence type="ECO:0000256" key="4">
    <source>
        <dbReference type="ARBA" id="ARBA00023136"/>
    </source>
</evidence>
<dbReference type="OrthoDB" id="636214at2"/>
<dbReference type="InterPro" id="IPR011990">
    <property type="entry name" value="TPR-like_helical_dom_sf"/>
</dbReference>
<proteinExistence type="inferred from homology"/>
<dbReference type="Pfam" id="PF14322">
    <property type="entry name" value="SusD-like_3"/>
    <property type="match status" value="1"/>
</dbReference>
<evidence type="ECO:0000313" key="10">
    <source>
        <dbReference type="Proteomes" id="UP000266183"/>
    </source>
</evidence>
<dbReference type="GO" id="GO:0009279">
    <property type="term" value="C:cell outer membrane"/>
    <property type="evidence" value="ECO:0007669"/>
    <property type="project" value="UniProtKB-SubCell"/>
</dbReference>
<dbReference type="Proteomes" id="UP000266183">
    <property type="component" value="Chromosome"/>
</dbReference>
<evidence type="ECO:0000259" key="8">
    <source>
        <dbReference type="Pfam" id="PF14322"/>
    </source>
</evidence>
<feature type="domain" description="SusD-like N-terminal" evidence="8">
    <location>
        <begin position="105"/>
        <end position="234"/>
    </location>
</feature>
<dbReference type="RefSeq" id="WP_119758905.1">
    <property type="nucleotide sequence ID" value="NZ_CP032382.1"/>
</dbReference>
<name>A0A385SZY0_9BACT</name>
<feature type="signal peptide" evidence="6">
    <location>
        <begin position="1"/>
        <end position="23"/>
    </location>
</feature>
<dbReference type="Gene3D" id="1.25.40.390">
    <property type="match status" value="1"/>
</dbReference>
<dbReference type="KEGG" id="chk:D4L85_22610"/>
<gene>
    <name evidence="9" type="ORF">D4L85_22610</name>
</gene>
<organism evidence="9 10">
    <name type="scientific">Chryseolinea soli</name>
    <dbReference type="NCBI Taxonomy" id="2321403"/>
    <lineage>
        <taxon>Bacteria</taxon>
        <taxon>Pseudomonadati</taxon>
        <taxon>Bacteroidota</taxon>
        <taxon>Cytophagia</taxon>
        <taxon>Cytophagales</taxon>
        <taxon>Fulvivirgaceae</taxon>
        <taxon>Chryseolinea</taxon>
    </lineage>
</organism>
<keyword evidence="4" id="KW-0472">Membrane</keyword>
<evidence type="ECO:0000259" key="7">
    <source>
        <dbReference type="Pfam" id="PF07980"/>
    </source>
</evidence>
<reference evidence="10" key="1">
    <citation type="submission" date="2018-09" db="EMBL/GenBank/DDBJ databases">
        <title>Chryseolinea sp. KIS68-18 isolated from soil.</title>
        <authorList>
            <person name="Weon H.-Y."/>
            <person name="Kwon S.-W."/>
            <person name="Lee S.A."/>
        </authorList>
    </citation>
    <scope>NUCLEOTIDE SEQUENCE [LARGE SCALE GENOMIC DNA]</scope>
    <source>
        <strain evidence="10">KIS68-18</strain>
    </source>
</reference>
<accession>A0A385SZY0</accession>
<feature type="domain" description="RagB/SusD" evidence="7">
    <location>
        <begin position="274"/>
        <end position="504"/>
    </location>
</feature>
<evidence type="ECO:0000256" key="2">
    <source>
        <dbReference type="ARBA" id="ARBA00006275"/>
    </source>
</evidence>
<dbReference type="InterPro" id="IPR012944">
    <property type="entry name" value="SusD_RagB_dom"/>
</dbReference>
<dbReference type="EMBL" id="CP032382">
    <property type="protein sequence ID" value="AYB35665.1"/>
    <property type="molecule type" value="Genomic_DNA"/>
</dbReference>
<comment type="similarity">
    <text evidence="2">Belongs to the SusD family.</text>
</comment>
<dbReference type="InterPro" id="IPR033985">
    <property type="entry name" value="SusD-like_N"/>
</dbReference>
<comment type="subcellular location">
    <subcellularLocation>
        <location evidence="1">Cell outer membrane</location>
    </subcellularLocation>
</comment>